<evidence type="ECO:0000256" key="2">
    <source>
        <dbReference type="ARBA" id="ARBA00004604"/>
    </source>
</evidence>
<dbReference type="PANTHER" id="PTHR47959">
    <property type="entry name" value="ATP-DEPENDENT RNA HELICASE RHLE-RELATED"/>
    <property type="match status" value="1"/>
</dbReference>
<evidence type="ECO:0000256" key="8">
    <source>
        <dbReference type="ARBA" id="ARBA00022840"/>
    </source>
</evidence>
<dbReference type="GO" id="GO:0016887">
    <property type="term" value="F:ATP hydrolysis activity"/>
    <property type="evidence" value="ECO:0007669"/>
    <property type="project" value="RHEA"/>
</dbReference>
<dbReference type="Gene3D" id="3.40.50.300">
    <property type="entry name" value="P-loop containing nucleotide triphosphate hydrolases"/>
    <property type="match status" value="2"/>
</dbReference>
<dbReference type="EC" id="3.6.4.13" evidence="4"/>
<evidence type="ECO:0000256" key="11">
    <source>
        <dbReference type="ARBA" id="ARBA00047984"/>
    </source>
</evidence>
<keyword evidence="9" id="KW-0694">RNA-binding</keyword>
<keyword evidence="7" id="KW-0347">Helicase</keyword>
<dbReference type="InterPro" id="IPR001650">
    <property type="entry name" value="Helicase_C-like"/>
</dbReference>
<feature type="compositionally biased region" description="Basic and acidic residues" evidence="13">
    <location>
        <begin position="978"/>
        <end position="988"/>
    </location>
</feature>
<keyword evidence="10" id="KW-0539">Nucleus</keyword>
<dbReference type="Pfam" id="PF00271">
    <property type="entry name" value="Helicase_C"/>
    <property type="match status" value="1"/>
</dbReference>
<proteinExistence type="inferred from homology"/>
<name>A0A507FIW0_9FUNG</name>
<evidence type="ECO:0000256" key="6">
    <source>
        <dbReference type="ARBA" id="ARBA00022801"/>
    </source>
</evidence>
<comment type="catalytic activity">
    <reaction evidence="11">
        <text>ATP + H2O = ADP + phosphate + H(+)</text>
        <dbReference type="Rhea" id="RHEA:13065"/>
        <dbReference type="ChEBI" id="CHEBI:15377"/>
        <dbReference type="ChEBI" id="CHEBI:15378"/>
        <dbReference type="ChEBI" id="CHEBI:30616"/>
        <dbReference type="ChEBI" id="CHEBI:43474"/>
        <dbReference type="ChEBI" id="CHEBI:456216"/>
        <dbReference type="EC" id="3.6.4.13"/>
    </reaction>
</comment>
<dbReference type="InterPro" id="IPR012541">
    <property type="entry name" value="DBP10_C"/>
</dbReference>
<dbReference type="EMBL" id="QEAP01000053">
    <property type="protein sequence ID" value="TPX76233.1"/>
    <property type="molecule type" value="Genomic_DNA"/>
</dbReference>
<feature type="region of interest" description="Disordered" evidence="13">
    <location>
        <begin position="719"/>
        <end position="770"/>
    </location>
</feature>
<dbReference type="GO" id="GO:0003723">
    <property type="term" value="F:RNA binding"/>
    <property type="evidence" value="ECO:0007669"/>
    <property type="project" value="UniProtKB-KW"/>
</dbReference>
<feature type="compositionally biased region" description="Basic and acidic residues" evidence="13">
    <location>
        <begin position="929"/>
        <end position="939"/>
    </location>
</feature>
<organism evidence="17 18">
    <name type="scientific">Chytriomyces confervae</name>
    <dbReference type="NCBI Taxonomy" id="246404"/>
    <lineage>
        <taxon>Eukaryota</taxon>
        <taxon>Fungi</taxon>
        <taxon>Fungi incertae sedis</taxon>
        <taxon>Chytridiomycota</taxon>
        <taxon>Chytridiomycota incertae sedis</taxon>
        <taxon>Chytridiomycetes</taxon>
        <taxon>Chytridiales</taxon>
        <taxon>Chytriomycetaceae</taxon>
        <taxon>Chytriomyces</taxon>
    </lineage>
</organism>
<dbReference type="InterPro" id="IPR000629">
    <property type="entry name" value="RNA-helicase_DEAD-box_CS"/>
</dbReference>
<dbReference type="SMART" id="SM00490">
    <property type="entry name" value="HELICc"/>
    <property type="match status" value="1"/>
</dbReference>
<protein>
    <recommendedName>
        <fullName evidence="4">RNA helicase</fullName>
        <ecNumber evidence="4">3.6.4.13</ecNumber>
    </recommendedName>
</protein>
<comment type="subcellular location">
    <subcellularLocation>
        <location evidence="2">Nucleus</location>
        <location evidence="2">Nucleolus</location>
    </subcellularLocation>
</comment>
<dbReference type="InterPro" id="IPR014001">
    <property type="entry name" value="Helicase_ATP-bd"/>
</dbReference>
<feature type="domain" description="Helicase C-terminal" evidence="15">
    <location>
        <begin position="437"/>
        <end position="581"/>
    </location>
</feature>
<evidence type="ECO:0000256" key="5">
    <source>
        <dbReference type="ARBA" id="ARBA00022741"/>
    </source>
</evidence>
<comment type="caution">
    <text evidence="17">The sequence shown here is derived from an EMBL/GenBank/DDBJ whole genome shotgun (WGS) entry which is preliminary data.</text>
</comment>
<reference evidence="17 18" key="1">
    <citation type="journal article" date="2019" name="Sci. Rep.">
        <title>Comparative genomics of chytrid fungi reveal insights into the obligate biotrophic and pathogenic lifestyle of Synchytrium endobioticum.</title>
        <authorList>
            <person name="van de Vossenberg B.T.L.H."/>
            <person name="Warris S."/>
            <person name="Nguyen H.D.T."/>
            <person name="van Gent-Pelzer M.P.E."/>
            <person name="Joly D.L."/>
            <person name="van de Geest H.C."/>
            <person name="Bonants P.J.M."/>
            <person name="Smith D.S."/>
            <person name="Levesque C.A."/>
            <person name="van der Lee T.A.J."/>
        </authorList>
    </citation>
    <scope>NUCLEOTIDE SEQUENCE [LARGE SCALE GENOMIC DNA]</scope>
    <source>
        <strain evidence="17 18">CBS 675.73</strain>
    </source>
</reference>
<dbReference type="InterPro" id="IPR027417">
    <property type="entry name" value="P-loop_NTPase"/>
</dbReference>
<comment type="function">
    <text evidence="1">ATP-binding RNA helicase involved in the biogenesis of 60S ribosomal subunits and is required for the normal formation of 25S and 5.8S rRNAs.</text>
</comment>
<dbReference type="InterPro" id="IPR014014">
    <property type="entry name" value="RNA_helicase_DEAD_Q_motif"/>
</dbReference>
<dbReference type="PANTHER" id="PTHR47959:SF8">
    <property type="entry name" value="RNA HELICASE"/>
    <property type="match status" value="1"/>
</dbReference>
<dbReference type="SUPFAM" id="SSF52540">
    <property type="entry name" value="P-loop containing nucleoside triphosphate hydrolases"/>
    <property type="match status" value="1"/>
</dbReference>
<keyword evidence="5" id="KW-0547">Nucleotide-binding</keyword>
<dbReference type="CDD" id="cd17959">
    <property type="entry name" value="DEADc_DDX54"/>
    <property type="match status" value="1"/>
</dbReference>
<keyword evidence="18" id="KW-1185">Reference proteome</keyword>
<evidence type="ECO:0000259" key="15">
    <source>
        <dbReference type="PROSITE" id="PS51194"/>
    </source>
</evidence>
<feature type="compositionally biased region" description="Acidic residues" evidence="13">
    <location>
        <begin position="130"/>
        <end position="151"/>
    </location>
</feature>
<evidence type="ECO:0000256" key="13">
    <source>
        <dbReference type="SAM" id="MobiDB-lite"/>
    </source>
</evidence>
<dbReference type="PROSITE" id="PS51194">
    <property type="entry name" value="HELICASE_CTER"/>
    <property type="match status" value="1"/>
</dbReference>
<dbReference type="Pfam" id="PF08147">
    <property type="entry name" value="DBP10CT"/>
    <property type="match status" value="1"/>
</dbReference>
<evidence type="ECO:0000256" key="7">
    <source>
        <dbReference type="ARBA" id="ARBA00022806"/>
    </source>
</evidence>
<dbReference type="PROSITE" id="PS51192">
    <property type="entry name" value="HELICASE_ATP_BIND_1"/>
    <property type="match status" value="1"/>
</dbReference>
<dbReference type="InterPro" id="IPR050079">
    <property type="entry name" value="DEAD_box_RNA_helicase"/>
</dbReference>
<evidence type="ECO:0000256" key="1">
    <source>
        <dbReference type="ARBA" id="ARBA00003706"/>
    </source>
</evidence>
<evidence type="ECO:0000313" key="18">
    <source>
        <dbReference type="Proteomes" id="UP000320333"/>
    </source>
</evidence>
<dbReference type="Proteomes" id="UP000320333">
    <property type="component" value="Unassembled WGS sequence"/>
</dbReference>
<feature type="region of interest" description="Disordered" evidence="13">
    <location>
        <begin position="886"/>
        <end position="1018"/>
    </location>
</feature>
<dbReference type="GO" id="GO:0005730">
    <property type="term" value="C:nucleolus"/>
    <property type="evidence" value="ECO:0007669"/>
    <property type="project" value="UniProtKB-SubCell"/>
</dbReference>
<dbReference type="GO" id="GO:0003724">
    <property type="term" value="F:RNA helicase activity"/>
    <property type="evidence" value="ECO:0007669"/>
    <property type="project" value="UniProtKB-EC"/>
</dbReference>
<evidence type="ECO:0000259" key="16">
    <source>
        <dbReference type="PROSITE" id="PS51195"/>
    </source>
</evidence>
<dbReference type="GO" id="GO:0005524">
    <property type="term" value="F:ATP binding"/>
    <property type="evidence" value="ECO:0007669"/>
    <property type="project" value="UniProtKB-KW"/>
</dbReference>
<evidence type="ECO:0000256" key="4">
    <source>
        <dbReference type="ARBA" id="ARBA00012552"/>
    </source>
</evidence>
<accession>A0A507FIW0</accession>
<feature type="compositionally biased region" description="Acidic residues" evidence="13">
    <location>
        <begin position="165"/>
        <end position="180"/>
    </location>
</feature>
<comment type="similarity">
    <text evidence="3">Belongs to the DEAD box helicase family. DDX54/DBP10 subfamily.</text>
</comment>
<dbReference type="FunFam" id="3.40.50.300:FF:000865">
    <property type="entry name" value="ATP-dependent RNA helicase DDX54"/>
    <property type="match status" value="1"/>
</dbReference>
<dbReference type="OrthoDB" id="1191041at2759"/>
<dbReference type="AlphaFoldDB" id="A0A507FIW0"/>
<evidence type="ECO:0000256" key="10">
    <source>
        <dbReference type="ARBA" id="ARBA00023242"/>
    </source>
</evidence>
<feature type="compositionally biased region" description="Gly residues" evidence="13">
    <location>
        <begin position="68"/>
        <end position="77"/>
    </location>
</feature>
<feature type="region of interest" description="Disordered" evidence="13">
    <location>
        <begin position="1"/>
        <end position="180"/>
    </location>
</feature>
<dbReference type="PROSITE" id="PS51195">
    <property type="entry name" value="Q_MOTIF"/>
    <property type="match status" value="1"/>
</dbReference>
<dbReference type="Pfam" id="PF00270">
    <property type="entry name" value="DEAD"/>
    <property type="match status" value="1"/>
</dbReference>
<keyword evidence="8" id="KW-0067">ATP-binding</keyword>
<feature type="short sequence motif" description="Q motif" evidence="12">
    <location>
        <begin position="204"/>
        <end position="232"/>
    </location>
</feature>
<feature type="compositionally biased region" description="Polar residues" evidence="13">
    <location>
        <begin position="911"/>
        <end position="921"/>
    </location>
</feature>
<dbReference type="SMART" id="SM01123">
    <property type="entry name" value="DBP10CT"/>
    <property type="match status" value="1"/>
</dbReference>
<feature type="domain" description="DEAD-box RNA helicase Q" evidence="16">
    <location>
        <begin position="204"/>
        <end position="232"/>
    </location>
</feature>
<evidence type="ECO:0000259" key="14">
    <source>
        <dbReference type="PROSITE" id="PS51192"/>
    </source>
</evidence>
<evidence type="ECO:0000256" key="9">
    <source>
        <dbReference type="ARBA" id="ARBA00022884"/>
    </source>
</evidence>
<feature type="compositionally biased region" description="Acidic residues" evidence="13">
    <location>
        <begin position="92"/>
        <end position="108"/>
    </location>
</feature>
<dbReference type="InterPro" id="IPR011545">
    <property type="entry name" value="DEAD/DEAH_box_helicase_dom"/>
</dbReference>
<dbReference type="GO" id="GO:0005829">
    <property type="term" value="C:cytosol"/>
    <property type="evidence" value="ECO:0007669"/>
    <property type="project" value="TreeGrafter"/>
</dbReference>
<evidence type="ECO:0000256" key="12">
    <source>
        <dbReference type="PROSITE-ProRule" id="PRU00552"/>
    </source>
</evidence>
<feature type="compositionally biased region" description="Basic and acidic residues" evidence="13">
    <location>
        <begin position="34"/>
        <end position="43"/>
    </location>
</feature>
<evidence type="ECO:0000256" key="3">
    <source>
        <dbReference type="ARBA" id="ARBA00010379"/>
    </source>
</evidence>
<dbReference type="PROSITE" id="PS00039">
    <property type="entry name" value="DEAD_ATP_HELICASE"/>
    <property type="match status" value="1"/>
</dbReference>
<dbReference type="InterPro" id="IPR033517">
    <property type="entry name" value="DDX54/DBP10_DEAD-box_helicase"/>
</dbReference>
<feature type="compositionally biased region" description="Basic and acidic residues" evidence="13">
    <location>
        <begin position="719"/>
        <end position="733"/>
    </location>
</feature>
<dbReference type="CDD" id="cd18787">
    <property type="entry name" value="SF2_C_DEAD"/>
    <property type="match status" value="1"/>
</dbReference>
<feature type="domain" description="Helicase ATP-binding" evidence="14">
    <location>
        <begin position="235"/>
        <end position="407"/>
    </location>
</feature>
<keyword evidence="6" id="KW-0378">Hydrolase</keyword>
<dbReference type="STRING" id="246404.A0A507FIW0"/>
<evidence type="ECO:0000313" key="17">
    <source>
        <dbReference type="EMBL" id="TPX76233.1"/>
    </source>
</evidence>
<feature type="compositionally biased region" description="Gly residues" evidence="13">
    <location>
        <begin position="1003"/>
        <end position="1018"/>
    </location>
</feature>
<dbReference type="SMART" id="SM00487">
    <property type="entry name" value="DEXDc"/>
    <property type="match status" value="1"/>
</dbReference>
<gene>
    <name evidence="17" type="ORF">CcCBS67573_g02490</name>
</gene>
<sequence>MAVKKQSGGKPKGKAGTAPAKGKKGPGALGKFKKPGDRPRYEDYAANISKDKKAAKRLQGQKDAKGQNGKGQNGKGGAKGKGKYSKGSGAGGDEEGSAEVVEKEEDQFETVPAEVDSDNDGWDSDVASVDGDDQELDTFEDGADDEEDEEDGKSAGFDNAKDANGDGEDDEFGQSDSDDDDAVADAVQIAKSVKNANKKHKKSGGFQSMGLSYPIYSAIIQKGYKIPTPIQRKAIPIILENRDVVAMARTGSGKTAAFLIPLMEKLKVHSAKVGARGLILTPSRELALQTLKFIKEMGKHTDLRSVMLVGGGTMDDQFAALANNPDIIIATPGRLMHLIIEMNLDLRTVEYVVFDEADRLFEMGFAEQLREIIFKLPESRQTLLFSATLPKLLVDFAKAGLTDPALIRLDVDTKISSDLQLLFFSAKAEEKDAALLYLLQTVIPSDQQTIIFVATKHVVEYVHELLSTCGISSTYIFGALDQVARTMHINKFRNGLVKILIVTDVAARGIDIPLLDNVVNYDFPGSSKVLIHRVGRVGRAGRKGMAFSLISTDELPYLLDFQMFTGRPLLYSTIFDGSDTSPEPNYTTDIIFGNLPPSALEMDREQVITRIKDNVSLQTMKQSVSNGYKMYLRTRGNAAKESYTRAKTIGGELVGVHPYLRQFAGKEEVKRASILDEIARFRPAETVFEVGKRGVKSAEALMMQARRTVLGRTIEVRRQERDDTESKTLETQKRSALKSAGFEDEASESELQSTFKNLSKDSKKRKRSDKPATFRDEEFYMSHFQKDAATEKGYALNNTVSQTTGLADNFAERATDITVDMTGDDEDGLKKKKGNLVWDKKNRRFTRPTVGADNLKRIKTDSGASIPASFKTDRFEQWQKKTRINLPRAGEQELASGADGAPNPFAKKYRYNTTTAANPKSKNFARKTAAAERQARKEGGNPGAARQALLETVAQAAPTKTAGGRGAKSELKNAAQIAKERKVKDQRRAKTGRHAGSKFSGSGKKGGGGGGGAKKGRK</sequence>